<organism evidence="1 2">
    <name type="scientific">Candida boidinii</name>
    <name type="common">Yeast</name>
    <dbReference type="NCBI Taxonomy" id="5477"/>
    <lineage>
        <taxon>Eukaryota</taxon>
        <taxon>Fungi</taxon>
        <taxon>Dikarya</taxon>
        <taxon>Ascomycota</taxon>
        <taxon>Saccharomycotina</taxon>
        <taxon>Pichiomycetes</taxon>
        <taxon>Pichiales</taxon>
        <taxon>Pichiaceae</taxon>
        <taxon>Ogataea</taxon>
        <taxon>Ogataea/Candida clade</taxon>
    </lineage>
</organism>
<dbReference type="Proteomes" id="UP001165101">
    <property type="component" value="Unassembled WGS sequence"/>
</dbReference>
<comment type="caution">
    <text evidence="1">The sequence shown here is derived from an EMBL/GenBank/DDBJ whole genome shotgun (WGS) entry which is preliminary data.</text>
</comment>
<accession>A0ACB5TTH4</accession>
<keyword evidence="2" id="KW-1185">Reference proteome</keyword>
<protein>
    <submittedName>
        <fullName evidence="1">Unnamed protein product</fullName>
    </submittedName>
</protein>
<evidence type="ECO:0000313" key="1">
    <source>
        <dbReference type="EMBL" id="GME95040.1"/>
    </source>
</evidence>
<name>A0ACB5TTH4_CANBO</name>
<evidence type="ECO:0000313" key="2">
    <source>
        <dbReference type="Proteomes" id="UP001165101"/>
    </source>
</evidence>
<dbReference type="EMBL" id="BSXV01002162">
    <property type="protein sequence ID" value="GME95040.1"/>
    <property type="molecule type" value="Genomic_DNA"/>
</dbReference>
<gene>
    <name evidence="1" type="ORF">Cboi01_000375200</name>
</gene>
<reference evidence="1" key="1">
    <citation type="submission" date="2023-04" db="EMBL/GenBank/DDBJ databases">
        <title>Candida boidinii NBRC 1967.</title>
        <authorList>
            <person name="Ichikawa N."/>
            <person name="Sato H."/>
            <person name="Tonouchi N."/>
        </authorList>
    </citation>
    <scope>NUCLEOTIDE SEQUENCE</scope>
    <source>
        <strain evidence="1">NBRC 1967</strain>
    </source>
</reference>
<proteinExistence type="predicted"/>
<sequence>MRDSNLILFNYYLLRNDKDNKTKKEENKILNEILSNIEKNYQLQINNIFKKLNKFDKLFDQETLNGNGEKLKDWLEFKKIVLGEVIVEEGNKGLKNSHLNFKEKLVYDLKMALKNFNLMFKENIDGFYIIMKSIRDEDNDTQEDINNQGILNERDLNVKKSTSLEENKNISESVWVASSDENSDNFFKNDTKRRQIFKIPEVKRKNEIIQSTINKINYKSSNNKDNHEELDDDTKIFDNFIDKPSSLKENENDVLALSPSSVSSYASSPKEEWEITSDILSKESSNEIINFNEIDKAVEISNIDIDGFQTYKKNNRIKSDNNRNHKENHYNNFKPLKLVQKRNSNSF</sequence>